<dbReference type="EMBL" id="AZFK01000088">
    <property type="protein sequence ID" value="KRL87647.1"/>
    <property type="molecule type" value="Genomic_DNA"/>
</dbReference>
<dbReference type="CDD" id="cd06850">
    <property type="entry name" value="biotinyl_domain"/>
    <property type="match status" value="1"/>
</dbReference>
<protein>
    <recommendedName>
        <fullName evidence="2 8">Biotin carboxyl carrier protein of acetyl-CoA carboxylase</fullName>
    </recommendedName>
</protein>
<dbReference type="GO" id="GO:0009317">
    <property type="term" value="C:acetyl-CoA carboxylase complex"/>
    <property type="evidence" value="ECO:0007669"/>
    <property type="project" value="InterPro"/>
</dbReference>
<evidence type="ECO:0000313" key="10">
    <source>
        <dbReference type="EMBL" id="KRL87647.1"/>
    </source>
</evidence>
<evidence type="ECO:0000256" key="5">
    <source>
        <dbReference type="ARBA" id="ARBA00023098"/>
    </source>
</evidence>
<keyword evidence="5 8" id="KW-0443">Lipid metabolism</keyword>
<reference evidence="10 11" key="1">
    <citation type="journal article" date="2015" name="Genome Announc.">
        <title>Expanding the biotechnology potential of lactobacilli through comparative genomics of 213 strains and associated genera.</title>
        <authorList>
            <person name="Sun Z."/>
            <person name="Harris H.M."/>
            <person name="McCann A."/>
            <person name="Guo C."/>
            <person name="Argimon S."/>
            <person name="Zhang W."/>
            <person name="Yang X."/>
            <person name="Jeffery I.B."/>
            <person name="Cooney J.C."/>
            <person name="Kagawa T.F."/>
            <person name="Liu W."/>
            <person name="Song Y."/>
            <person name="Salvetti E."/>
            <person name="Wrobel A."/>
            <person name="Rasinkangas P."/>
            <person name="Parkhill J."/>
            <person name="Rea M.C."/>
            <person name="O'Sullivan O."/>
            <person name="Ritari J."/>
            <person name="Douillard F.P."/>
            <person name="Paul Ross R."/>
            <person name="Yang R."/>
            <person name="Briner A.E."/>
            <person name="Felis G.E."/>
            <person name="de Vos W.M."/>
            <person name="Barrangou R."/>
            <person name="Klaenhammer T.R."/>
            <person name="Caufield P.W."/>
            <person name="Cui Y."/>
            <person name="Zhang H."/>
            <person name="O'Toole P.W."/>
        </authorList>
    </citation>
    <scope>NUCLEOTIDE SEQUENCE [LARGE SCALE GENOMIC DNA]</scope>
    <source>
        <strain evidence="10 11">DSM 15946</strain>
    </source>
</reference>
<sequence>MTKMKIDQEAIETLTKLLEGSELTELEYQQGDEKIKLKKAPAPVVEAVAPVAMSSDDQPVRAPRTDVVEGHTINAPTVGIFYTAKSPQEPPYVQVGDEVKQGQIVGVIEAMKVFTNVVADVDGVVERVLVNNEEGVEYGQPLIQIQ</sequence>
<evidence type="ECO:0000256" key="2">
    <source>
        <dbReference type="ARBA" id="ARBA00017562"/>
    </source>
</evidence>
<evidence type="ECO:0000256" key="1">
    <source>
        <dbReference type="ARBA" id="ARBA00005194"/>
    </source>
</evidence>
<keyword evidence="6 8" id="KW-0275">Fatty acid biosynthesis</keyword>
<dbReference type="InterPro" id="IPR050709">
    <property type="entry name" value="Biotin_Carboxyl_Carrier/Decarb"/>
</dbReference>
<evidence type="ECO:0000313" key="11">
    <source>
        <dbReference type="Proteomes" id="UP000050816"/>
    </source>
</evidence>
<dbReference type="InterPro" id="IPR001882">
    <property type="entry name" value="Biotin_BS"/>
</dbReference>
<dbReference type="GO" id="GO:0003989">
    <property type="term" value="F:acetyl-CoA carboxylase activity"/>
    <property type="evidence" value="ECO:0007669"/>
    <property type="project" value="InterPro"/>
</dbReference>
<accession>A0A0R1U2W0</accession>
<dbReference type="Gene3D" id="2.40.50.100">
    <property type="match status" value="1"/>
</dbReference>
<keyword evidence="7 8" id="KW-0092">Biotin</keyword>
<dbReference type="PANTHER" id="PTHR45266">
    <property type="entry name" value="OXALOACETATE DECARBOXYLASE ALPHA CHAIN"/>
    <property type="match status" value="1"/>
</dbReference>
<dbReference type="Pfam" id="PF00364">
    <property type="entry name" value="Biotin_lipoyl"/>
    <property type="match status" value="1"/>
</dbReference>
<evidence type="ECO:0000259" key="9">
    <source>
        <dbReference type="PROSITE" id="PS50968"/>
    </source>
</evidence>
<dbReference type="PANTHER" id="PTHR45266:SF3">
    <property type="entry name" value="OXALOACETATE DECARBOXYLASE ALPHA CHAIN"/>
    <property type="match status" value="1"/>
</dbReference>
<keyword evidence="3 8" id="KW-0444">Lipid biosynthesis</keyword>
<dbReference type="InterPro" id="IPR011053">
    <property type="entry name" value="Single_hybrid_motif"/>
</dbReference>
<evidence type="ECO:0000256" key="3">
    <source>
        <dbReference type="ARBA" id="ARBA00022516"/>
    </source>
</evidence>
<dbReference type="InterPro" id="IPR001249">
    <property type="entry name" value="AcCoA_biotinCC"/>
</dbReference>
<dbReference type="PATRIC" id="fig|1423760.3.peg.993"/>
<evidence type="ECO:0000256" key="7">
    <source>
        <dbReference type="ARBA" id="ARBA00023267"/>
    </source>
</evidence>
<keyword evidence="4 8" id="KW-0276">Fatty acid metabolism</keyword>
<comment type="caution">
    <text evidence="10">The sequence shown here is derived from an EMBL/GenBank/DDBJ whole genome shotgun (WGS) entry which is preliminary data.</text>
</comment>
<proteinExistence type="predicted"/>
<dbReference type="AlphaFoldDB" id="A0A0R1U2W0"/>
<dbReference type="PROSITE" id="PS50968">
    <property type="entry name" value="BIOTINYL_LIPOYL"/>
    <property type="match status" value="1"/>
</dbReference>
<evidence type="ECO:0000256" key="4">
    <source>
        <dbReference type="ARBA" id="ARBA00022832"/>
    </source>
</evidence>
<comment type="pathway">
    <text evidence="1 8">Lipid metabolism; fatty acid biosynthesis.</text>
</comment>
<gene>
    <name evidence="10" type="ORF">FC43_GL000962</name>
</gene>
<dbReference type="InterPro" id="IPR000089">
    <property type="entry name" value="Biotin_lipoyl"/>
</dbReference>
<organism evidence="10 11">
    <name type="scientific">Limosilactobacillus ingluviei DSM 15946</name>
    <dbReference type="NCBI Taxonomy" id="1423760"/>
    <lineage>
        <taxon>Bacteria</taxon>
        <taxon>Bacillati</taxon>
        <taxon>Bacillota</taxon>
        <taxon>Bacilli</taxon>
        <taxon>Lactobacillales</taxon>
        <taxon>Lactobacillaceae</taxon>
        <taxon>Limosilactobacillus</taxon>
    </lineage>
</organism>
<dbReference type="UniPathway" id="UPA00094"/>
<feature type="domain" description="Lipoyl-binding" evidence="9">
    <location>
        <begin position="70"/>
        <end position="146"/>
    </location>
</feature>
<dbReference type="GO" id="GO:0006633">
    <property type="term" value="P:fatty acid biosynthetic process"/>
    <property type="evidence" value="ECO:0007669"/>
    <property type="project" value="UniProtKB-UniPathway"/>
</dbReference>
<dbReference type="PROSITE" id="PS00188">
    <property type="entry name" value="BIOTIN"/>
    <property type="match status" value="1"/>
</dbReference>
<dbReference type="PRINTS" id="PR01071">
    <property type="entry name" value="ACOABIOTINCC"/>
</dbReference>
<evidence type="ECO:0000256" key="6">
    <source>
        <dbReference type="ARBA" id="ARBA00023160"/>
    </source>
</evidence>
<comment type="function">
    <text evidence="8">This protein is a component of the acetyl coenzyme A carboxylase complex; first, biotin carboxylase catalyzes the carboxylation of the carrier protein and then the transcarboxylase transfers the carboxyl group to form malonyl-CoA.</text>
</comment>
<dbReference type="SUPFAM" id="SSF51230">
    <property type="entry name" value="Single hybrid motif"/>
    <property type="match status" value="1"/>
</dbReference>
<dbReference type="Proteomes" id="UP000050816">
    <property type="component" value="Unassembled WGS sequence"/>
</dbReference>
<name>A0A0R1U2W0_9LACO</name>
<evidence type="ECO:0000256" key="8">
    <source>
        <dbReference type="RuleBase" id="RU364072"/>
    </source>
</evidence>